<dbReference type="InterPro" id="IPR029058">
    <property type="entry name" value="AB_hydrolase_fold"/>
</dbReference>
<dbReference type="PANTHER" id="PTHR43056">
    <property type="entry name" value="PEPTIDASE S9 PROLYL OLIGOPEPTIDASE"/>
    <property type="match status" value="1"/>
</dbReference>
<evidence type="ECO:0000313" key="2">
    <source>
        <dbReference type="EMBL" id="KAL1895505.1"/>
    </source>
</evidence>
<keyword evidence="3" id="KW-1185">Reference proteome</keyword>
<dbReference type="Proteomes" id="UP001583186">
    <property type="component" value="Unassembled WGS sequence"/>
</dbReference>
<protein>
    <recommendedName>
        <fullName evidence="1">Peptidase S9 prolyl oligopeptidase catalytic domain-containing protein</fullName>
    </recommendedName>
</protein>
<dbReference type="Gene3D" id="3.40.50.1820">
    <property type="entry name" value="alpha/beta hydrolase"/>
    <property type="match status" value="1"/>
</dbReference>
<dbReference type="SUPFAM" id="SSF82171">
    <property type="entry name" value="DPP6 N-terminal domain-like"/>
    <property type="match status" value="1"/>
</dbReference>
<dbReference type="SUPFAM" id="SSF53474">
    <property type="entry name" value="alpha/beta-Hydrolases"/>
    <property type="match status" value="1"/>
</dbReference>
<organism evidence="2 3">
    <name type="scientific">Sporothrix stenoceras</name>
    <dbReference type="NCBI Taxonomy" id="5173"/>
    <lineage>
        <taxon>Eukaryota</taxon>
        <taxon>Fungi</taxon>
        <taxon>Dikarya</taxon>
        <taxon>Ascomycota</taxon>
        <taxon>Pezizomycotina</taxon>
        <taxon>Sordariomycetes</taxon>
        <taxon>Sordariomycetidae</taxon>
        <taxon>Ophiostomatales</taxon>
        <taxon>Ophiostomataceae</taxon>
        <taxon>Sporothrix</taxon>
    </lineage>
</organism>
<dbReference type="InterPro" id="IPR011042">
    <property type="entry name" value="6-blade_b-propeller_TolB-like"/>
</dbReference>
<dbReference type="InterPro" id="IPR001375">
    <property type="entry name" value="Peptidase_S9_cat"/>
</dbReference>
<reference evidence="2 3" key="1">
    <citation type="journal article" date="2024" name="IMA Fungus">
        <title>IMA Genome - F19 : A genome assembly and annotation guide to empower mycologists, including annotated draft genome sequences of Ceratocystis pirilliformis, Diaporthe australafricana, Fusarium ophioides, Paecilomyces lecythidis, and Sporothrix stenoceras.</title>
        <authorList>
            <person name="Aylward J."/>
            <person name="Wilson A.M."/>
            <person name="Visagie C.M."/>
            <person name="Spraker J."/>
            <person name="Barnes I."/>
            <person name="Buitendag C."/>
            <person name="Ceriani C."/>
            <person name="Del Mar Angel L."/>
            <person name="du Plessis D."/>
            <person name="Fuchs T."/>
            <person name="Gasser K."/>
            <person name="Kramer D."/>
            <person name="Li W."/>
            <person name="Munsamy K."/>
            <person name="Piso A."/>
            <person name="Price J.L."/>
            <person name="Sonnekus B."/>
            <person name="Thomas C."/>
            <person name="van der Nest A."/>
            <person name="van Dijk A."/>
            <person name="van Heerden A."/>
            <person name="van Vuuren N."/>
            <person name="Yilmaz N."/>
            <person name="Duong T.A."/>
            <person name="van der Merwe N.A."/>
            <person name="Wingfield M.J."/>
            <person name="Wingfield B.D."/>
        </authorList>
    </citation>
    <scope>NUCLEOTIDE SEQUENCE [LARGE SCALE GENOMIC DNA]</scope>
    <source>
        <strain evidence="2 3">CMW 5346</strain>
    </source>
</reference>
<dbReference type="PANTHER" id="PTHR43056:SF5">
    <property type="entry name" value="PEPTIDASE S9 PROLYL OLIGOPEPTIDASE CATALYTIC DOMAIN-CONTAINING PROTEIN"/>
    <property type="match status" value="1"/>
</dbReference>
<feature type="domain" description="Peptidase S9 prolyl oligopeptidase catalytic" evidence="1">
    <location>
        <begin position="456"/>
        <end position="665"/>
    </location>
</feature>
<evidence type="ECO:0000313" key="3">
    <source>
        <dbReference type="Proteomes" id="UP001583186"/>
    </source>
</evidence>
<dbReference type="EMBL" id="JAWCUI010000027">
    <property type="protein sequence ID" value="KAL1895505.1"/>
    <property type="molecule type" value="Genomic_DNA"/>
</dbReference>
<dbReference type="Pfam" id="PF00326">
    <property type="entry name" value="Peptidase_S9"/>
    <property type="match status" value="1"/>
</dbReference>
<evidence type="ECO:0000259" key="1">
    <source>
        <dbReference type="Pfam" id="PF00326"/>
    </source>
</evidence>
<comment type="caution">
    <text evidence="2">The sequence shown here is derived from an EMBL/GenBank/DDBJ whole genome shotgun (WGS) entry which is preliminary data.</text>
</comment>
<gene>
    <name evidence="2" type="ORF">Sste5346_005314</name>
</gene>
<accession>A0ABR3Z5A1</accession>
<dbReference type="Gene3D" id="2.120.10.30">
    <property type="entry name" value="TolB, C-terminal domain"/>
    <property type="match status" value="1"/>
</dbReference>
<sequence length="670" mass="73699">MASPTVAPYGTWTSPITVDHLSGDSIHFEGVVVNESTGQVYVLEARPSDGGRHALVDVTDGAPGIDILPREYDVQGSIHEYGGGTAAMHVDGRILLSSHPNNGVFLLSPTTGNVDTVVKADPCVRYGDFHILPTKHDWVLAVEERHTAPDAVKDADVTNTVVAIHIPTGQVTTVLEGADFYEHPQFSPDGQQVCWTQWNHPDMPWTGTELYTAPWKDERVIVKDRTLVSGKAGVESICQPKWGVDGTLFYVSDKTGYWQLHKYDGQTSSHIHLKGLETAEFGSREPCLGNCTWVQLSESTLVASNVQNATSNLITIDLTTNEWTDLRLPLVDIQKNAVARISATSFTVIGSTKTTPQAIYRVDVQKDEAEAAKLTLLKRTIQHDLPCGAISEAQHITFPQIYKDTNPVTDAKGNAHAWFIPPKNKAFTAPSGTKPPLLVWMHGGPTYHVPPGLALGMQYWTSRGYAYVMVNHVGSTGYGRAYRSLLNGKWGAADIDDAASCVQYLREQGLVDPSRVGIVGESAGGYAVMQAVYLFPDLWTAGIALYGLSSLSEFAADTHKFESRYIDSLVLGTREGKTEEEIESIYRGRSALYHVDRIKAPVLLLQGDVDTIVPSWQSTRMEEKMKGLGKEVEFVMYEGEGHGFHLDKTIKDATHLQEDFWRRKLLAHNA</sequence>
<name>A0ABR3Z5A1_9PEZI</name>
<dbReference type="InterPro" id="IPR050585">
    <property type="entry name" value="Xaa-Pro_dipeptidyl-ppase/CocE"/>
</dbReference>
<proteinExistence type="predicted"/>